<proteinExistence type="predicted"/>
<keyword evidence="3" id="KW-1185">Reference proteome</keyword>
<evidence type="ECO:0000256" key="1">
    <source>
        <dbReference type="SAM" id="MobiDB-lite"/>
    </source>
</evidence>
<evidence type="ECO:0000313" key="3">
    <source>
        <dbReference type="Proteomes" id="UP000427769"/>
    </source>
</evidence>
<accession>A0A5K7Z9S1</accession>
<dbReference type="EMBL" id="AP021875">
    <property type="protein sequence ID" value="BBO76889.1"/>
    <property type="molecule type" value="Genomic_DNA"/>
</dbReference>
<dbReference type="AlphaFoldDB" id="A0A5K7Z9S1"/>
<evidence type="ECO:0000313" key="2">
    <source>
        <dbReference type="EMBL" id="BBO76889.1"/>
    </source>
</evidence>
<sequence>MTEDRGQKTEGREGKTGDGRWKKTITKPHSRVVNTVVAAIVFFTLCTACSRGDDADKILAQIARGAERAEAHDIGGLLKLASEGVVAMPMNLDRNGIRPVLWRTFKYYGPLAVFYPRPEIEIIAAAGEASTRFPFLIVRKDHEIPGLDTLRDDPMAWLEAVGDKADLYNLQLEWIQKDDEWVVDRAFLERFSGRGFE</sequence>
<organism evidence="2 3">
    <name type="scientific">Desulfosarcina widdelii</name>
    <dbReference type="NCBI Taxonomy" id="947919"/>
    <lineage>
        <taxon>Bacteria</taxon>
        <taxon>Pseudomonadati</taxon>
        <taxon>Thermodesulfobacteriota</taxon>
        <taxon>Desulfobacteria</taxon>
        <taxon>Desulfobacterales</taxon>
        <taxon>Desulfosarcinaceae</taxon>
        <taxon>Desulfosarcina</taxon>
    </lineage>
</organism>
<gene>
    <name evidence="2" type="ORF">DSCW_43060</name>
</gene>
<protein>
    <submittedName>
        <fullName evidence="2">Uncharacterized protein</fullName>
    </submittedName>
</protein>
<feature type="region of interest" description="Disordered" evidence="1">
    <location>
        <begin position="1"/>
        <end position="24"/>
    </location>
</feature>
<dbReference type="KEGG" id="dwd:DSCW_43060"/>
<dbReference type="RefSeq" id="WP_170302396.1">
    <property type="nucleotide sequence ID" value="NZ_AP021875.1"/>
</dbReference>
<reference evidence="2 3" key="1">
    <citation type="submission" date="2019-11" db="EMBL/GenBank/DDBJ databases">
        <title>Comparative genomics of hydrocarbon-degrading Desulfosarcina strains.</title>
        <authorList>
            <person name="Watanabe M."/>
            <person name="Kojima H."/>
            <person name="Fukui M."/>
        </authorList>
    </citation>
    <scope>NUCLEOTIDE SEQUENCE [LARGE SCALE GENOMIC DNA]</scope>
    <source>
        <strain evidence="2 3">PP31</strain>
    </source>
</reference>
<dbReference type="Proteomes" id="UP000427769">
    <property type="component" value="Chromosome"/>
</dbReference>
<feature type="compositionally biased region" description="Basic and acidic residues" evidence="1">
    <location>
        <begin position="1"/>
        <end position="21"/>
    </location>
</feature>
<name>A0A5K7Z9S1_9BACT</name>